<sequence>MKSIRRYSNSRNQPPPSLCSNKIITKMINTFIFMDLETTGLIKGSLMPKITEISLIAASRSGICNATNALPRVLQKLVLAVNPEKPIPRVVQNMTGLSNDHLDKVECFNSDVFDLIIKFLKRQTAPVCFVAYNGNRFDYPILLSELKTIGQTFSEDILSIDMMYIVKDFCSRKTRLELDYNNLLNDGYDEALSIALDSTLKHVMKMDCDNDACSNETRVTVASSNDVNNSPGTSYAKRMQAINEKTPESQILKSHNNNVQNWKANTVRRQLNFICPPSDFKLGTVLKYICGFEPENAHSAEGDCLSMIHCAIAMKDFAQEADLKAVPLINFTKA</sequence>
<keyword evidence="2" id="KW-0540">Nuclease</keyword>
<dbReference type="RefSeq" id="XP_017885261.1">
    <property type="nucleotide sequence ID" value="XM_018029772.2"/>
</dbReference>
<accession>A0AAJ7NA64</accession>
<organism evidence="9 10">
    <name type="scientific">Ceratina calcarata</name>
    <dbReference type="NCBI Taxonomy" id="156304"/>
    <lineage>
        <taxon>Eukaryota</taxon>
        <taxon>Metazoa</taxon>
        <taxon>Ecdysozoa</taxon>
        <taxon>Arthropoda</taxon>
        <taxon>Hexapoda</taxon>
        <taxon>Insecta</taxon>
        <taxon>Pterygota</taxon>
        <taxon>Neoptera</taxon>
        <taxon>Endopterygota</taxon>
        <taxon>Hymenoptera</taxon>
        <taxon>Apocrita</taxon>
        <taxon>Aculeata</taxon>
        <taxon>Apoidea</taxon>
        <taxon>Anthophila</taxon>
        <taxon>Apidae</taxon>
        <taxon>Ceratina</taxon>
        <taxon>Zadontomerus</taxon>
    </lineage>
</organism>
<evidence type="ECO:0000256" key="1">
    <source>
        <dbReference type="ARBA" id="ARBA00001946"/>
    </source>
</evidence>
<evidence type="ECO:0000256" key="6">
    <source>
        <dbReference type="ARBA" id="ARBA00022842"/>
    </source>
</evidence>
<dbReference type="InterPro" id="IPR013520">
    <property type="entry name" value="Ribonucl_H"/>
</dbReference>
<evidence type="ECO:0000256" key="2">
    <source>
        <dbReference type="ARBA" id="ARBA00022722"/>
    </source>
</evidence>
<dbReference type="AlphaFoldDB" id="A0AAJ7NA64"/>
<protein>
    <submittedName>
        <fullName evidence="10">Uncharacterized protein LOC108628085 isoform X1</fullName>
    </submittedName>
</protein>
<evidence type="ECO:0000259" key="8">
    <source>
        <dbReference type="SMART" id="SM00479"/>
    </source>
</evidence>
<dbReference type="GO" id="GO:0005737">
    <property type="term" value="C:cytoplasm"/>
    <property type="evidence" value="ECO:0007669"/>
    <property type="project" value="TreeGrafter"/>
</dbReference>
<dbReference type="Gene3D" id="3.30.420.10">
    <property type="entry name" value="Ribonuclease H-like superfamily/Ribonuclease H"/>
    <property type="match status" value="1"/>
</dbReference>
<evidence type="ECO:0000256" key="4">
    <source>
        <dbReference type="ARBA" id="ARBA00022801"/>
    </source>
</evidence>
<dbReference type="InterPro" id="IPR040393">
    <property type="entry name" value="TREX1/2"/>
</dbReference>
<dbReference type="Pfam" id="PF00929">
    <property type="entry name" value="RNase_T"/>
    <property type="match status" value="1"/>
</dbReference>
<evidence type="ECO:0000313" key="10">
    <source>
        <dbReference type="RefSeq" id="XP_017885261.1"/>
    </source>
</evidence>
<evidence type="ECO:0000256" key="7">
    <source>
        <dbReference type="ARBA" id="ARBA00025769"/>
    </source>
</evidence>
<reference evidence="10" key="1">
    <citation type="submission" date="2025-08" db="UniProtKB">
        <authorList>
            <consortium name="RefSeq"/>
        </authorList>
    </citation>
    <scope>IDENTIFICATION</scope>
    <source>
        <tissue evidence="10">Whole body</tissue>
    </source>
</reference>
<feature type="domain" description="Exonuclease" evidence="8">
    <location>
        <begin position="30"/>
        <end position="320"/>
    </location>
</feature>
<keyword evidence="9" id="KW-1185">Reference proteome</keyword>
<dbReference type="Proteomes" id="UP000694925">
    <property type="component" value="Unplaced"/>
</dbReference>
<comment type="cofactor">
    <cofactor evidence="1">
        <name>Mg(2+)</name>
        <dbReference type="ChEBI" id="CHEBI:18420"/>
    </cofactor>
</comment>
<keyword evidence="3" id="KW-0479">Metal-binding</keyword>
<keyword evidence="4" id="KW-0378">Hydrolase</keyword>
<proteinExistence type="inferred from homology"/>
<keyword evidence="6" id="KW-0460">Magnesium</keyword>
<dbReference type="GO" id="GO:0008296">
    <property type="term" value="F:3'-5'-DNA exonuclease activity"/>
    <property type="evidence" value="ECO:0007669"/>
    <property type="project" value="TreeGrafter"/>
</dbReference>
<dbReference type="GeneID" id="108628085"/>
<evidence type="ECO:0000256" key="3">
    <source>
        <dbReference type="ARBA" id="ARBA00022723"/>
    </source>
</evidence>
<dbReference type="GO" id="GO:0046872">
    <property type="term" value="F:metal ion binding"/>
    <property type="evidence" value="ECO:0007669"/>
    <property type="project" value="UniProtKB-KW"/>
</dbReference>
<dbReference type="PANTHER" id="PTHR13058">
    <property type="entry name" value="THREE PRIME REPAIR EXONUCLEASE 1, 2"/>
    <property type="match status" value="1"/>
</dbReference>
<dbReference type="InterPro" id="IPR036397">
    <property type="entry name" value="RNaseH_sf"/>
</dbReference>
<evidence type="ECO:0000313" key="9">
    <source>
        <dbReference type="Proteomes" id="UP000694925"/>
    </source>
</evidence>
<dbReference type="GO" id="GO:0006308">
    <property type="term" value="P:DNA catabolic process"/>
    <property type="evidence" value="ECO:0007669"/>
    <property type="project" value="TreeGrafter"/>
</dbReference>
<name>A0AAJ7NA64_9HYME</name>
<dbReference type="KEGG" id="ccal:108628085"/>
<dbReference type="InterPro" id="IPR012337">
    <property type="entry name" value="RNaseH-like_sf"/>
</dbReference>
<gene>
    <name evidence="10" type="primary">LOC108628085</name>
</gene>
<comment type="similarity">
    <text evidence="7">Belongs to the exonuclease superfamily. TREX family.</text>
</comment>
<dbReference type="PANTHER" id="PTHR13058:SF19">
    <property type="entry name" value="LD40940P"/>
    <property type="match status" value="1"/>
</dbReference>
<dbReference type="SMART" id="SM00479">
    <property type="entry name" value="EXOIII"/>
    <property type="match status" value="1"/>
</dbReference>
<dbReference type="GO" id="GO:0003676">
    <property type="term" value="F:nucleic acid binding"/>
    <property type="evidence" value="ECO:0007669"/>
    <property type="project" value="InterPro"/>
</dbReference>
<evidence type="ECO:0000256" key="5">
    <source>
        <dbReference type="ARBA" id="ARBA00022839"/>
    </source>
</evidence>
<dbReference type="SUPFAM" id="SSF53098">
    <property type="entry name" value="Ribonuclease H-like"/>
    <property type="match status" value="1"/>
</dbReference>
<keyword evidence="5" id="KW-0269">Exonuclease</keyword>